<dbReference type="Gene3D" id="6.10.340.10">
    <property type="match status" value="1"/>
</dbReference>
<dbReference type="CDD" id="cd06225">
    <property type="entry name" value="HAMP"/>
    <property type="match status" value="1"/>
</dbReference>
<dbReference type="SUPFAM" id="SSF55874">
    <property type="entry name" value="ATPase domain of HSP90 chaperone/DNA topoisomerase II/histidine kinase"/>
    <property type="match status" value="1"/>
</dbReference>
<dbReference type="SUPFAM" id="SSF158472">
    <property type="entry name" value="HAMP domain-like"/>
    <property type="match status" value="1"/>
</dbReference>
<dbReference type="Pfam" id="PF02518">
    <property type="entry name" value="HATPase_c"/>
    <property type="match status" value="1"/>
</dbReference>
<dbReference type="GO" id="GO:0000155">
    <property type="term" value="F:phosphorelay sensor kinase activity"/>
    <property type="evidence" value="ECO:0007669"/>
    <property type="project" value="InterPro"/>
</dbReference>
<dbReference type="PROSITE" id="PS50885">
    <property type="entry name" value="HAMP"/>
    <property type="match status" value="1"/>
</dbReference>
<keyword evidence="8" id="KW-1185">Reference proteome</keyword>
<sequence length="527" mass="60064">MKKQPKQISSIEIIKSIVSALYTGFIQGGGLFVKPFSPKHIIKKMKLVDLVMEANLSIRSKIIIAFIVIILLMVIMNVVMLYNSLKYSERYNVIVSNITTANSINGIVKTRIDSEMWDIVAGKIKFEDGKQYSIINEINQNIRGIVENVSTDENRTRLDVTLRTIDTLKRYIDQIGQQIEERRPVSENEAVLDEIRGVSSLVEDNIQKFILYEIQSTEKIGNEIRKSYHSWMIMNVAVFGIGLLFSSVAAWVISESISKPIREIHNMTKSIAAGNLNVRVENKNVDEIAALGMSFNIMTQKIKELLERSIKEQENLKKSELKVLQAQINPHFLYNTLDNIVWMAEANKSKEVIKIVRALSSFFRITLSKGKDWIPISDEVAHIRSYLIIQKIRYRDILDFQIDVDESILEYNILKLTLQPLVENALYHGIKNKREGGVITVKGYVAEKGNVIFEINDNGAGMTPERLAEIQKTLDSNTVGFMIKESGFGLNNVHKRIKLYYGNQYGLKIQSEFKKGTQVAVLIPMER</sequence>
<dbReference type="Pfam" id="PF00672">
    <property type="entry name" value="HAMP"/>
    <property type="match status" value="1"/>
</dbReference>
<evidence type="ECO:0000256" key="5">
    <source>
        <dbReference type="SAM" id="Phobius"/>
    </source>
</evidence>
<reference evidence="7 8" key="1">
    <citation type="submission" date="2018-07" db="EMBL/GenBank/DDBJ databases">
        <title>Genomic Encyclopedia of Type Strains, Phase IV (KMG-IV): sequencing the most valuable type-strain genomes for metagenomic binning, comparative biology and taxonomic classification.</title>
        <authorList>
            <person name="Goeker M."/>
        </authorList>
    </citation>
    <scope>NUCLEOTIDE SEQUENCE [LARGE SCALE GENOMIC DNA]</scope>
    <source>
        <strain evidence="7 8">DSM 27016</strain>
    </source>
</reference>
<keyword evidence="5" id="KW-0812">Transmembrane</keyword>
<comment type="caution">
    <text evidence="7">The sequence shown here is derived from an EMBL/GenBank/DDBJ whole genome shotgun (WGS) entry which is preliminary data.</text>
</comment>
<dbReference type="Proteomes" id="UP000253034">
    <property type="component" value="Unassembled WGS sequence"/>
</dbReference>
<dbReference type="InterPro" id="IPR003594">
    <property type="entry name" value="HATPase_dom"/>
</dbReference>
<dbReference type="GO" id="GO:0016020">
    <property type="term" value="C:membrane"/>
    <property type="evidence" value="ECO:0007669"/>
    <property type="project" value="UniProtKB-SubCell"/>
</dbReference>
<dbReference type="PANTHER" id="PTHR34220:SF7">
    <property type="entry name" value="SENSOR HISTIDINE KINASE YPDA"/>
    <property type="match status" value="1"/>
</dbReference>
<keyword evidence="3" id="KW-0808">Transferase</keyword>
<dbReference type="EMBL" id="QPJT01000009">
    <property type="protein sequence ID" value="RCX16834.1"/>
    <property type="molecule type" value="Genomic_DNA"/>
</dbReference>
<accession>A0A369BAX9</accession>
<dbReference type="Gene3D" id="3.30.565.10">
    <property type="entry name" value="Histidine kinase-like ATPase, C-terminal domain"/>
    <property type="match status" value="1"/>
</dbReference>
<feature type="transmembrane region" description="Helical" evidence="5">
    <location>
        <begin position="232"/>
        <end position="253"/>
    </location>
</feature>
<keyword evidence="4 7" id="KW-0418">Kinase</keyword>
<protein>
    <submittedName>
        <fullName evidence="7">Two-component system sensor histidine kinase YesM</fullName>
    </submittedName>
</protein>
<keyword evidence="5" id="KW-1133">Transmembrane helix</keyword>
<gene>
    <name evidence="7" type="ORF">DFR58_10961</name>
</gene>
<feature type="transmembrane region" description="Helical" evidence="5">
    <location>
        <begin position="12"/>
        <end position="33"/>
    </location>
</feature>
<dbReference type="InterPro" id="IPR050640">
    <property type="entry name" value="Bact_2-comp_sensor_kinase"/>
</dbReference>
<evidence type="ECO:0000313" key="8">
    <source>
        <dbReference type="Proteomes" id="UP000253034"/>
    </source>
</evidence>
<dbReference type="PANTHER" id="PTHR34220">
    <property type="entry name" value="SENSOR HISTIDINE KINASE YPDA"/>
    <property type="match status" value="1"/>
</dbReference>
<dbReference type="SMART" id="SM00304">
    <property type="entry name" value="HAMP"/>
    <property type="match status" value="1"/>
</dbReference>
<name>A0A369BAX9_9FIRM</name>
<evidence type="ECO:0000256" key="3">
    <source>
        <dbReference type="ARBA" id="ARBA00022679"/>
    </source>
</evidence>
<evidence type="ECO:0000256" key="2">
    <source>
        <dbReference type="ARBA" id="ARBA00022553"/>
    </source>
</evidence>
<comment type="subcellular location">
    <subcellularLocation>
        <location evidence="1">Membrane</location>
    </subcellularLocation>
</comment>
<organism evidence="7 8">
    <name type="scientific">Anaerobacterium chartisolvens</name>
    <dbReference type="NCBI Taxonomy" id="1297424"/>
    <lineage>
        <taxon>Bacteria</taxon>
        <taxon>Bacillati</taxon>
        <taxon>Bacillota</taxon>
        <taxon>Clostridia</taxon>
        <taxon>Eubacteriales</taxon>
        <taxon>Oscillospiraceae</taxon>
        <taxon>Anaerobacterium</taxon>
    </lineage>
</organism>
<evidence type="ECO:0000313" key="7">
    <source>
        <dbReference type="EMBL" id="RCX16834.1"/>
    </source>
</evidence>
<proteinExistence type="predicted"/>
<evidence type="ECO:0000259" key="6">
    <source>
        <dbReference type="PROSITE" id="PS50885"/>
    </source>
</evidence>
<dbReference type="AlphaFoldDB" id="A0A369BAX9"/>
<dbReference type="Pfam" id="PF06580">
    <property type="entry name" value="His_kinase"/>
    <property type="match status" value="1"/>
</dbReference>
<dbReference type="InterPro" id="IPR003660">
    <property type="entry name" value="HAMP_dom"/>
</dbReference>
<keyword evidence="2" id="KW-0597">Phosphoprotein</keyword>
<feature type="transmembrane region" description="Helical" evidence="5">
    <location>
        <begin position="62"/>
        <end position="82"/>
    </location>
</feature>
<dbReference type="InterPro" id="IPR010559">
    <property type="entry name" value="Sig_transdc_His_kin_internal"/>
</dbReference>
<dbReference type="InterPro" id="IPR036890">
    <property type="entry name" value="HATPase_C_sf"/>
</dbReference>
<evidence type="ECO:0000256" key="1">
    <source>
        <dbReference type="ARBA" id="ARBA00004370"/>
    </source>
</evidence>
<feature type="domain" description="HAMP" evidence="6">
    <location>
        <begin position="255"/>
        <end position="307"/>
    </location>
</feature>
<keyword evidence="5" id="KW-0472">Membrane</keyword>
<evidence type="ECO:0000256" key="4">
    <source>
        <dbReference type="ARBA" id="ARBA00022777"/>
    </source>
</evidence>
<dbReference type="SMART" id="SM00387">
    <property type="entry name" value="HATPase_c"/>
    <property type="match status" value="1"/>
</dbReference>